<protein>
    <recommendedName>
        <fullName evidence="3">Peptidase S74 domain-containing protein</fullName>
    </recommendedName>
</protein>
<name>A0ABX6TNJ9_9SPHI</name>
<keyword evidence="2" id="KW-1185">Reference proteome</keyword>
<evidence type="ECO:0008006" key="3">
    <source>
        <dbReference type="Google" id="ProtNLM"/>
    </source>
</evidence>
<organism evidence="1 2">
    <name type="scientific">Pedobacter riviphilus</name>
    <dbReference type="NCBI Taxonomy" id="2766984"/>
    <lineage>
        <taxon>Bacteria</taxon>
        <taxon>Pseudomonadati</taxon>
        <taxon>Bacteroidota</taxon>
        <taxon>Sphingobacteriia</taxon>
        <taxon>Sphingobacteriales</taxon>
        <taxon>Sphingobacteriaceae</taxon>
        <taxon>Pedobacter</taxon>
    </lineage>
</organism>
<dbReference type="EMBL" id="CP061171">
    <property type="protein sequence ID" value="QNR87008.1"/>
    <property type="molecule type" value="Genomic_DNA"/>
</dbReference>
<gene>
    <name evidence="1" type="ORF">H9N25_11800</name>
</gene>
<evidence type="ECO:0000313" key="2">
    <source>
        <dbReference type="Proteomes" id="UP000516439"/>
    </source>
</evidence>
<reference evidence="1 2" key="1">
    <citation type="submission" date="2020-09" db="EMBL/GenBank/DDBJ databases">
        <title>Pedobacter sp. SW-16 isolated from soil near Yeocheon.</title>
        <authorList>
            <person name="Im H.S."/>
            <person name="Joung Y."/>
            <person name="Lee S.-S."/>
        </authorList>
    </citation>
    <scope>NUCLEOTIDE SEQUENCE [LARGE SCALE GENOMIC DNA]</scope>
    <source>
        <strain evidence="1 2">SW-16</strain>
    </source>
</reference>
<accession>A0ABX6TNJ9</accession>
<sequence>MNSINSDYERLGFFSLNGGQSPEQEVFSINKNGNLGIGTPLPASKLHIAGDEFITLGSYDSSNGLKGIHFAGFRDVVPNYFGASIEAVPEWLCCGYPGAGYPGIKNIALNFNVHLNPEVADSKMTAMSIRPNGNVGIGTITPEEKFTVNGKIKANEIRVNGSGAPDYVFEDSYKVATLAELESYIKANKHLPEVPSAKEFERDGIAVGEMNKLLLKKIEELTLYIIEERKQNLTRDRLLLDQKTKITELEQILKAQKK</sequence>
<dbReference type="Proteomes" id="UP000516439">
    <property type="component" value="Chromosome"/>
</dbReference>
<evidence type="ECO:0000313" key="1">
    <source>
        <dbReference type="EMBL" id="QNR87008.1"/>
    </source>
</evidence>
<proteinExistence type="predicted"/>
<dbReference type="RefSeq" id="WP_190329026.1">
    <property type="nucleotide sequence ID" value="NZ_CP061171.1"/>
</dbReference>